<organism evidence="2">
    <name type="scientific">Xenorhabdus bovienii str. puntauvense</name>
    <dbReference type="NCBI Taxonomy" id="1398201"/>
    <lineage>
        <taxon>Bacteria</taxon>
        <taxon>Pseudomonadati</taxon>
        <taxon>Pseudomonadota</taxon>
        <taxon>Gammaproteobacteria</taxon>
        <taxon>Enterobacterales</taxon>
        <taxon>Morganellaceae</taxon>
        <taxon>Xenorhabdus</taxon>
    </lineage>
</organism>
<sequence>MNQQKPMTIWHYLLSRDALMTIIIPIVLYNIMFWVMGTGIAVLMVALYSGGVQLFSRRRGSLAIIVLIMVSGVSHYLYLHGYALFNISKENVFLSISGALSVVVVFSFYSFMGQPVVQTMAEQAMPRLKDIPAYGTALYARVWHEVSIVWILVFLLKAFGVYMLSCQNSVSIDTIIFIGGWPLTLLMVMFSFRWPKYRWKSNAHNKE</sequence>
<dbReference type="HOGENOM" id="CLU_1325944_0_0_6"/>
<accession>A0A077NHI5</accession>
<dbReference type="RefSeq" id="WP_038218701.1">
    <property type="nucleotide sequence ID" value="NZ_CAWLWN010000249.1"/>
</dbReference>
<dbReference type="Proteomes" id="UP000028511">
    <property type="component" value="Unassembled WGS sequence"/>
</dbReference>
<feature type="transmembrane region" description="Helical" evidence="1">
    <location>
        <begin position="20"/>
        <end position="48"/>
    </location>
</feature>
<keyword evidence="1" id="KW-0812">Transmembrane</keyword>
<evidence type="ECO:0000313" key="2">
    <source>
        <dbReference type="EMBL" id="CDG98189.1"/>
    </source>
</evidence>
<dbReference type="AlphaFoldDB" id="A0A077NHI5"/>
<feature type="transmembrane region" description="Helical" evidence="1">
    <location>
        <begin position="91"/>
        <end position="111"/>
    </location>
</feature>
<feature type="transmembrane region" description="Helical" evidence="1">
    <location>
        <begin position="60"/>
        <end position="79"/>
    </location>
</feature>
<name>A0A077NHI5_XENBV</name>
<feature type="transmembrane region" description="Helical" evidence="1">
    <location>
        <begin position="170"/>
        <end position="192"/>
    </location>
</feature>
<feature type="transmembrane region" description="Helical" evidence="1">
    <location>
        <begin position="146"/>
        <end position="164"/>
    </location>
</feature>
<evidence type="ECO:0000256" key="1">
    <source>
        <dbReference type="SAM" id="Phobius"/>
    </source>
</evidence>
<protein>
    <submittedName>
        <fullName evidence="2">Uncharacterized protein</fullName>
    </submittedName>
</protein>
<keyword evidence="1" id="KW-1133">Transmembrane helix</keyword>
<reference evidence="2" key="1">
    <citation type="submission" date="2013-07" db="EMBL/GenBank/DDBJ databases">
        <title>Sub-species coevolution in mutualistic symbiosis.</title>
        <authorList>
            <person name="Murfin K."/>
            <person name="Klassen J."/>
            <person name="Lee M."/>
            <person name="Forst S."/>
            <person name="Stock P."/>
            <person name="Goodrich-Blair H."/>
        </authorList>
    </citation>
    <scope>NUCLEOTIDE SEQUENCE [LARGE SCALE GENOMIC DNA]</scope>
    <source>
        <strain evidence="2">Puntauvense</strain>
    </source>
</reference>
<proteinExistence type="predicted"/>
<dbReference type="EMBL" id="CBSW010000217">
    <property type="protein sequence ID" value="CDG98189.1"/>
    <property type="molecule type" value="Genomic_DNA"/>
</dbReference>
<comment type="caution">
    <text evidence="2">The sequence shown here is derived from an EMBL/GenBank/DDBJ whole genome shotgun (WGS) entry which is preliminary data.</text>
</comment>
<gene>
    <name evidence="2" type="ORF">XBP1_2940095</name>
</gene>
<keyword evidence="1" id="KW-0472">Membrane</keyword>